<reference evidence="1 2" key="1">
    <citation type="submission" date="2015-01" db="EMBL/GenBank/DDBJ databases">
        <title>Genome sequencing of Jeotgalibacillus soli.</title>
        <authorList>
            <person name="Goh K.M."/>
            <person name="Chan K.-G."/>
            <person name="Yaakop A.S."/>
            <person name="Ee R."/>
            <person name="Gan H.M."/>
            <person name="Chan C.S."/>
        </authorList>
    </citation>
    <scope>NUCLEOTIDE SEQUENCE [LARGE SCALE GENOMIC DNA]</scope>
    <source>
        <strain evidence="1 2">P9</strain>
    </source>
</reference>
<dbReference type="PATRIC" id="fig|889306.3.peg.1665"/>
<sequence>MSEKEFTSPGKYVQGKNMVEKPGKYIRGPGKKALVIADEFV</sequence>
<accession>A0A0C2VUV3</accession>
<dbReference type="SUPFAM" id="SSF56796">
    <property type="entry name" value="Dehydroquinate synthase-like"/>
    <property type="match status" value="1"/>
</dbReference>
<dbReference type="Proteomes" id="UP000031938">
    <property type="component" value="Unassembled WGS sequence"/>
</dbReference>
<keyword evidence="2" id="KW-1185">Reference proteome</keyword>
<dbReference type="EMBL" id="JXRP01000013">
    <property type="protein sequence ID" value="KIL48211.1"/>
    <property type="molecule type" value="Genomic_DNA"/>
</dbReference>
<organism evidence="1 2">
    <name type="scientific">Jeotgalibacillus soli</name>
    <dbReference type="NCBI Taxonomy" id="889306"/>
    <lineage>
        <taxon>Bacteria</taxon>
        <taxon>Bacillati</taxon>
        <taxon>Bacillota</taxon>
        <taxon>Bacilli</taxon>
        <taxon>Bacillales</taxon>
        <taxon>Caryophanaceae</taxon>
        <taxon>Jeotgalibacillus</taxon>
    </lineage>
</organism>
<comment type="caution">
    <text evidence="1">The sequence shown here is derived from an EMBL/GenBank/DDBJ whole genome shotgun (WGS) entry which is preliminary data.</text>
</comment>
<proteinExistence type="predicted"/>
<evidence type="ECO:0000313" key="2">
    <source>
        <dbReference type="Proteomes" id="UP000031938"/>
    </source>
</evidence>
<evidence type="ECO:0000313" key="1">
    <source>
        <dbReference type="EMBL" id="KIL48211.1"/>
    </source>
</evidence>
<dbReference type="STRING" id="889306.KP78_16580"/>
<gene>
    <name evidence="1" type="ORF">KP78_16580</name>
</gene>
<dbReference type="AlphaFoldDB" id="A0A0C2VUV3"/>
<name>A0A0C2VUV3_9BACL</name>
<protein>
    <submittedName>
        <fullName evidence="1">Uncharacterized protein</fullName>
    </submittedName>
</protein>